<dbReference type="SUPFAM" id="SSF52540">
    <property type="entry name" value="P-loop containing nucleoside triphosphate hydrolases"/>
    <property type="match status" value="1"/>
</dbReference>
<dbReference type="InterPro" id="IPR051782">
    <property type="entry name" value="ABC_Transporter_VariousFunc"/>
</dbReference>
<gene>
    <name evidence="5" type="ORF">ACFSR5_11100</name>
</gene>
<dbReference type="SMART" id="SM00382">
    <property type="entry name" value="AAA"/>
    <property type="match status" value="1"/>
</dbReference>
<evidence type="ECO:0000256" key="1">
    <source>
        <dbReference type="ARBA" id="ARBA00022448"/>
    </source>
</evidence>
<dbReference type="InterPro" id="IPR003439">
    <property type="entry name" value="ABC_transporter-like_ATP-bd"/>
</dbReference>
<dbReference type="PANTHER" id="PTHR42939:SF1">
    <property type="entry name" value="ABC TRANSPORTER ATP-BINDING PROTEIN ALBC-RELATED"/>
    <property type="match status" value="1"/>
</dbReference>
<evidence type="ECO:0000256" key="3">
    <source>
        <dbReference type="ARBA" id="ARBA00022840"/>
    </source>
</evidence>
<sequence>MIAVENLSFHYNNNITIFESITSELAPGHIYGLLGLNGIGKTTLLKLLSGALFPKTGVIRINGIIPSERSTPFLSDVYFVTDEVDLPDWTIADICSIYSPLYPKFDLVYFESLLTSFQVDNRENIKDLSYGQRKKVNIAFALASNVSLLLMDEPTNGLDIPAKTQFRKIIAKHISDDKIIIISTHQIRDIHHLIDHLLILKKHKLVLDKSIYELGKVIKFVRNSHQQALYTENHIDGDHHILANDDQEDSPFDIELFFNAIHENPTFLNQIKQIIPQSHA</sequence>
<evidence type="ECO:0000256" key="2">
    <source>
        <dbReference type="ARBA" id="ARBA00022741"/>
    </source>
</evidence>
<keyword evidence="3 5" id="KW-0067">ATP-binding</keyword>
<keyword evidence="6" id="KW-1185">Reference proteome</keyword>
<dbReference type="EMBL" id="JBHULR010000004">
    <property type="protein sequence ID" value="MFD2548192.1"/>
    <property type="molecule type" value="Genomic_DNA"/>
</dbReference>
<keyword evidence="1" id="KW-0813">Transport</keyword>
<dbReference type="InterPro" id="IPR003593">
    <property type="entry name" value="AAA+_ATPase"/>
</dbReference>
<dbReference type="PROSITE" id="PS50893">
    <property type="entry name" value="ABC_TRANSPORTER_2"/>
    <property type="match status" value="1"/>
</dbReference>
<dbReference type="InterPro" id="IPR027417">
    <property type="entry name" value="P-loop_NTPase"/>
</dbReference>
<dbReference type="GO" id="GO:0005524">
    <property type="term" value="F:ATP binding"/>
    <property type="evidence" value="ECO:0007669"/>
    <property type="project" value="UniProtKB-KW"/>
</dbReference>
<accession>A0ABW5KGV3</accession>
<evidence type="ECO:0000313" key="5">
    <source>
        <dbReference type="EMBL" id="MFD2548192.1"/>
    </source>
</evidence>
<evidence type="ECO:0000259" key="4">
    <source>
        <dbReference type="PROSITE" id="PS50893"/>
    </source>
</evidence>
<name>A0ABW5KGV3_9SPHI</name>
<dbReference type="PANTHER" id="PTHR42939">
    <property type="entry name" value="ABC TRANSPORTER ATP-BINDING PROTEIN ALBC-RELATED"/>
    <property type="match status" value="1"/>
</dbReference>
<reference evidence="6" key="1">
    <citation type="journal article" date="2019" name="Int. J. Syst. Evol. Microbiol.">
        <title>The Global Catalogue of Microorganisms (GCM) 10K type strain sequencing project: providing services to taxonomists for standard genome sequencing and annotation.</title>
        <authorList>
            <consortium name="The Broad Institute Genomics Platform"/>
            <consortium name="The Broad Institute Genome Sequencing Center for Infectious Disease"/>
            <person name="Wu L."/>
            <person name="Ma J."/>
        </authorList>
    </citation>
    <scope>NUCLEOTIDE SEQUENCE [LARGE SCALE GENOMIC DNA]</scope>
    <source>
        <strain evidence="6">KCTC 42662</strain>
    </source>
</reference>
<dbReference type="Proteomes" id="UP001597545">
    <property type="component" value="Unassembled WGS sequence"/>
</dbReference>
<dbReference type="CDD" id="cd03230">
    <property type="entry name" value="ABC_DR_subfamily_A"/>
    <property type="match status" value="1"/>
</dbReference>
<dbReference type="Gene3D" id="3.40.50.300">
    <property type="entry name" value="P-loop containing nucleotide triphosphate hydrolases"/>
    <property type="match status" value="1"/>
</dbReference>
<protein>
    <submittedName>
        <fullName evidence="5">ATP-binding cassette domain-containing protein</fullName>
    </submittedName>
</protein>
<evidence type="ECO:0000313" key="6">
    <source>
        <dbReference type="Proteomes" id="UP001597545"/>
    </source>
</evidence>
<keyword evidence="2" id="KW-0547">Nucleotide-binding</keyword>
<feature type="domain" description="ABC transporter" evidence="4">
    <location>
        <begin position="2"/>
        <end position="227"/>
    </location>
</feature>
<proteinExistence type="predicted"/>
<comment type="caution">
    <text evidence="5">The sequence shown here is derived from an EMBL/GenBank/DDBJ whole genome shotgun (WGS) entry which is preliminary data.</text>
</comment>
<organism evidence="5 6">
    <name type="scientific">Sphingobacterium suaedae</name>
    <dbReference type="NCBI Taxonomy" id="1686402"/>
    <lineage>
        <taxon>Bacteria</taxon>
        <taxon>Pseudomonadati</taxon>
        <taxon>Bacteroidota</taxon>
        <taxon>Sphingobacteriia</taxon>
        <taxon>Sphingobacteriales</taxon>
        <taxon>Sphingobacteriaceae</taxon>
        <taxon>Sphingobacterium</taxon>
    </lineage>
</organism>
<dbReference type="Pfam" id="PF00005">
    <property type="entry name" value="ABC_tran"/>
    <property type="match status" value="1"/>
</dbReference>
<dbReference type="RefSeq" id="WP_380903709.1">
    <property type="nucleotide sequence ID" value="NZ_JBHUEG010000001.1"/>
</dbReference>